<comment type="subunit">
    <text evidence="6">Interacts with UQCRFS1.</text>
</comment>
<dbReference type="CDD" id="cd20267">
    <property type="entry name" value="Complex1_LYR_LYRM7"/>
    <property type="match status" value="1"/>
</dbReference>
<evidence type="ECO:0000256" key="3">
    <source>
        <dbReference type="ARBA" id="ARBA00023128"/>
    </source>
</evidence>
<evidence type="ECO:0000256" key="8">
    <source>
        <dbReference type="ARBA" id="ARBA00031830"/>
    </source>
</evidence>
<accession>A0AA85EZK5</accession>
<feature type="transmembrane region" description="Helical" evidence="9">
    <location>
        <begin position="6"/>
        <end position="36"/>
    </location>
</feature>
<keyword evidence="9" id="KW-1133">Transmembrane helix</keyword>
<evidence type="ECO:0000256" key="6">
    <source>
        <dbReference type="ARBA" id="ARBA00025809"/>
    </source>
</evidence>
<protein>
    <recommendedName>
        <fullName evidence="7">Complex III assembly factor LYRM7</fullName>
    </recommendedName>
    <alternativeName>
        <fullName evidence="8">LYR motif-containing protein 7</fullName>
    </alternativeName>
</protein>
<comment type="similarity">
    <text evidence="2">Belongs to the complex I LYR family.</text>
</comment>
<dbReference type="GO" id="GO:0005759">
    <property type="term" value="C:mitochondrial matrix"/>
    <property type="evidence" value="ECO:0007669"/>
    <property type="project" value="UniProtKB-SubCell"/>
</dbReference>
<dbReference type="Proteomes" id="UP000050792">
    <property type="component" value="Unassembled WGS sequence"/>
</dbReference>
<comment type="function">
    <text evidence="5">Assembly factor required for Rieske Fe-S protein UQCRFS1 incorporation into the cytochrome b-c1 (CIII) complex. Functions as a chaperone, binding to this subunit within the mitochondrial matrix and stabilizing it prior to its translocation and insertion into the late CIII dimeric intermediate within the mitochondrial inner membrane.</text>
</comment>
<proteinExistence type="inferred from homology"/>
<evidence type="ECO:0000256" key="7">
    <source>
        <dbReference type="ARBA" id="ARBA00026165"/>
    </source>
</evidence>
<keyword evidence="11" id="KW-1185">Reference proteome</keyword>
<dbReference type="PANTHER" id="PTHR46749:SF1">
    <property type="entry name" value="COMPLEX III ASSEMBLY FACTOR LYRM7"/>
    <property type="match status" value="1"/>
</dbReference>
<keyword evidence="9" id="KW-0472">Membrane</keyword>
<sequence length="138" mass="16538">MLNVSIYLLFIFLFLYLEYSCFIFIVNNDVILYMIVMQRARALNIFKKLHRTCENVFKADIETLQNAREKINLEFRANRNETDAEKINELLVKAEDCEMLIRTTVIQMELIDAEKNVYRMNLRDDLAYQDNEHCIKDK</sequence>
<keyword evidence="4" id="KW-0143">Chaperone</keyword>
<evidence type="ECO:0000256" key="4">
    <source>
        <dbReference type="ARBA" id="ARBA00023186"/>
    </source>
</evidence>
<dbReference type="GO" id="GO:0044183">
    <property type="term" value="F:protein folding chaperone"/>
    <property type="evidence" value="ECO:0007669"/>
    <property type="project" value="TreeGrafter"/>
</dbReference>
<evidence type="ECO:0000256" key="5">
    <source>
        <dbReference type="ARBA" id="ARBA00025430"/>
    </source>
</evidence>
<evidence type="ECO:0000256" key="2">
    <source>
        <dbReference type="ARBA" id="ARBA00009508"/>
    </source>
</evidence>
<dbReference type="InterPro" id="IPR008011">
    <property type="entry name" value="Complex1_LYR_dom"/>
</dbReference>
<reference evidence="11" key="1">
    <citation type="submission" date="2022-06" db="EMBL/GenBank/DDBJ databases">
        <authorList>
            <person name="Berger JAMES D."/>
            <person name="Berger JAMES D."/>
        </authorList>
    </citation>
    <scope>NUCLEOTIDE SEQUENCE [LARGE SCALE GENOMIC DNA]</scope>
</reference>
<dbReference type="InterPro" id="IPR045298">
    <property type="entry name" value="Complex1_LYR_LYRM7"/>
</dbReference>
<reference evidence="12" key="2">
    <citation type="submission" date="2023-11" db="UniProtKB">
        <authorList>
            <consortium name="WormBaseParasite"/>
        </authorList>
    </citation>
    <scope>IDENTIFICATION</scope>
</reference>
<dbReference type="AlphaFoldDB" id="A0AA85EZK5"/>
<keyword evidence="9" id="KW-0812">Transmembrane</keyword>
<dbReference type="InterPro" id="IPR050435">
    <property type="entry name" value="MZM1/LYRM7"/>
</dbReference>
<name>A0AA85EZK5_9TREM</name>
<comment type="subcellular location">
    <subcellularLocation>
        <location evidence="1">Mitochondrion matrix</location>
    </subcellularLocation>
</comment>
<dbReference type="Pfam" id="PF05347">
    <property type="entry name" value="Complex1_LYR"/>
    <property type="match status" value="1"/>
</dbReference>
<evidence type="ECO:0000259" key="10">
    <source>
        <dbReference type="Pfam" id="PF05347"/>
    </source>
</evidence>
<dbReference type="GO" id="GO:0034551">
    <property type="term" value="P:mitochondrial respiratory chain complex III assembly"/>
    <property type="evidence" value="ECO:0007669"/>
    <property type="project" value="InterPro"/>
</dbReference>
<evidence type="ECO:0000313" key="12">
    <source>
        <dbReference type="WBParaSite" id="SRDH1_29510.1"/>
    </source>
</evidence>
<evidence type="ECO:0000256" key="1">
    <source>
        <dbReference type="ARBA" id="ARBA00004305"/>
    </source>
</evidence>
<evidence type="ECO:0000313" key="11">
    <source>
        <dbReference type="Proteomes" id="UP000050792"/>
    </source>
</evidence>
<organism evidence="11 12">
    <name type="scientific">Schistosoma rodhaini</name>
    <dbReference type="NCBI Taxonomy" id="6188"/>
    <lineage>
        <taxon>Eukaryota</taxon>
        <taxon>Metazoa</taxon>
        <taxon>Spiralia</taxon>
        <taxon>Lophotrochozoa</taxon>
        <taxon>Platyhelminthes</taxon>
        <taxon>Trematoda</taxon>
        <taxon>Digenea</taxon>
        <taxon>Strigeidida</taxon>
        <taxon>Schistosomatoidea</taxon>
        <taxon>Schistosomatidae</taxon>
        <taxon>Schistosoma</taxon>
    </lineage>
</organism>
<dbReference type="WBParaSite" id="SRDH1_29510.1">
    <property type="protein sequence ID" value="SRDH1_29510.1"/>
    <property type="gene ID" value="SRDH1_29510"/>
</dbReference>
<evidence type="ECO:0000256" key="9">
    <source>
        <dbReference type="SAM" id="Phobius"/>
    </source>
</evidence>
<keyword evidence="3" id="KW-0496">Mitochondrion</keyword>
<dbReference type="PANTHER" id="PTHR46749">
    <property type="entry name" value="COMPLEX III ASSEMBLY FACTOR LYRM7"/>
    <property type="match status" value="1"/>
</dbReference>
<feature type="domain" description="Complex 1 LYR protein" evidence="10">
    <location>
        <begin position="41"/>
        <end position="95"/>
    </location>
</feature>